<name>A0A6V7X6M8_MELEN</name>
<evidence type="ECO:0000313" key="2">
    <source>
        <dbReference type="EMBL" id="CAD2194944.1"/>
    </source>
</evidence>
<proteinExistence type="predicted"/>
<dbReference type="PROSITE" id="PS50181">
    <property type="entry name" value="FBOX"/>
    <property type="match status" value="1"/>
</dbReference>
<gene>
    <name evidence="2" type="ORF">MENT_LOCUS48003</name>
</gene>
<feature type="domain" description="F-box" evidence="1">
    <location>
        <begin position="1"/>
        <end position="51"/>
    </location>
</feature>
<dbReference type="InterPro" id="IPR001810">
    <property type="entry name" value="F-box_dom"/>
</dbReference>
<accession>A0A6V7X6M8</accession>
<evidence type="ECO:0000259" key="1">
    <source>
        <dbReference type="PROSITE" id="PS50181"/>
    </source>
</evidence>
<dbReference type="EMBL" id="CAJEWN010001161">
    <property type="protein sequence ID" value="CAD2194944.1"/>
    <property type="molecule type" value="Genomic_DNA"/>
</dbReference>
<sequence length="100" mass="12173">MYSLPNEAKLDVLKFLNYEQLTSFKLTNFYFYNLIKKYEGELCYRMKFKKLSIVNIKKNNFLKIQFQNVNLQELDSYRIIEPKPGFVKYILNDKRNKVKN</sequence>
<dbReference type="OrthoDB" id="5904919at2759"/>
<evidence type="ECO:0000313" key="3">
    <source>
        <dbReference type="Proteomes" id="UP000580250"/>
    </source>
</evidence>
<reference evidence="2 3" key="1">
    <citation type="submission" date="2020-08" db="EMBL/GenBank/DDBJ databases">
        <authorList>
            <person name="Koutsovoulos G."/>
            <person name="Danchin GJ E."/>
        </authorList>
    </citation>
    <scope>NUCLEOTIDE SEQUENCE [LARGE SCALE GENOMIC DNA]</scope>
</reference>
<dbReference type="SUPFAM" id="SSF81383">
    <property type="entry name" value="F-box domain"/>
    <property type="match status" value="1"/>
</dbReference>
<dbReference type="Proteomes" id="UP000580250">
    <property type="component" value="Unassembled WGS sequence"/>
</dbReference>
<dbReference type="InterPro" id="IPR036047">
    <property type="entry name" value="F-box-like_dom_sf"/>
</dbReference>
<organism evidence="2 3">
    <name type="scientific">Meloidogyne enterolobii</name>
    <name type="common">Root-knot nematode worm</name>
    <name type="synonym">Meloidogyne mayaguensis</name>
    <dbReference type="NCBI Taxonomy" id="390850"/>
    <lineage>
        <taxon>Eukaryota</taxon>
        <taxon>Metazoa</taxon>
        <taxon>Ecdysozoa</taxon>
        <taxon>Nematoda</taxon>
        <taxon>Chromadorea</taxon>
        <taxon>Rhabditida</taxon>
        <taxon>Tylenchina</taxon>
        <taxon>Tylenchomorpha</taxon>
        <taxon>Tylenchoidea</taxon>
        <taxon>Meloidogynidae</taxon>
        <taxon>Meloidogyninae</taxon>
        <taxon>Meloidogyne</taxon>
    </lineage>
</organism>
<comment type="caution">
    <text evidence="2">The sequence shown here is derived from an EMBL/GenBank/DDBJ whole genome shotgun (WGS) entry which is preliminary data.</text>
</comment>
<protein>
    <recommendedName>
        <fullName evidence="1">F-box domain-containing protein</fullName>
    </recommendedName>
</protein>
<dbReference type="AlphaFoldDB" id="A0A6V7X6M8"/>